<feature type="binding site" evidence="11">
    <location>
        <position position="195"/>
    </location>
    <ligand>
        <name>substrate</name>
    </ligand>
</feature>
<dbReference type="GO" id="GO:0009229">
    <property type="term" value="P:thiamine diphosphate biosynthetic process"/>
    <property type="evidence" value="ECO:0007669"/>
    <property type="project" value="UniProtKB-UniRule"/>
</dbReference>
<evidence type="ECO:0000313" key="13">
    <source>
        <dbReference type="Proteomes" id="UP000091979"/>
    </source>
</evidence>
<keyword evidence="6 11" id="KW-0547">Nucleotide-binding</keyword>
<proteinExistence type="inferred from homology"/>
<dbReference type="NCBIfam" id="TIGR00694">
    <property type="entry name" value="thiM"/>
    <property type="match status" value="1"/>
</dbReference>
<organism evidence="12 13">
    <name type="scientific">Halodesulfovibrio spirochaetisodalis</name>
    <dbReference type="NCBI Taxonomy" id="1560234"/>
    <lineage>
        <taxon>Bacteria</taxon>
        <taxon>Pseudomonadati</taxon>
        <taxon>Thermodesulfobacteriota</taxon>
        <taxon>Desulfovibrionia</taxon>
        <taxon>Desulfovibrionales</taxon>
        <taxon>Desulfovibrionaceae</taxon>
        <taxon>Halodesulfovibrio</taxon>
    </lineage>
</organism>
<sequence>MFSAATVWDNIDKVRGSAPVVHSITNYVVMNSTANALLSAGASPIMAHAKEELEELIKISGALVLNIGTLSPEWIESMRMGASIAAANYKPVILDPVGAGASMLRTETARSLLEEGGISVVRGNASEIMALAGTGTSTRGVDSCHDSSEAEKSALALARKYRCVVAVSGCTDVVTDGEAVYTVRGGSEYMALVTGMGCIATAICGAHMAISEDSFAAAVSGMGCMAAAGGLAEVASNGPGTFAVQFIDALHKMTENDINRLVEVRVV</sequence>
<dbReference type="GO" id="GO:0000287">
    <property type="term" value="F:magnesium ion binding"/>
    <property type="evidence" value="ECO:0007669"/>
    <property type="project" value="UniProtKB-UniRule"/>
</dbReference>
<dbReference type="Gene3D" id="3.40.1190.20">
    <property type="match status" value="1"/>
</dbReference>
<gene>
    <name evidence="11" type="primary">thiM</name>
    <name evidence="12" type="ORF">SP90_06975</name>
</gene>
<evidence type="ECO:0000256" key="7">
    <source>
        <dbReference type="ARBA" id="ARBA00022777"/>
    </source>
</evidence>
<dbReference type="Pfam" id="PF02110">
    <property type="entry name" value="HK"/>
    <property type="match status" value="1"/>
</dbReference>
<evidence type="ECO:0000313" key="12">
    <source>
        <dbReference type="EMBL" id="OBQ52700.1"/>
    </source>
</evidence>
<feature type="binding site" evidence="11">
    <location>
        <position position="46"/>
    </location>
    <ligand>
        <name>substrate</name>
    </ligand>
</feature>
<dbReference type="NCBIfam" id="NF006830">
    <property type="entry name" value="PRK09355.1"/>
    <property type="match status" value="1"/>
</dbReference>
<keyword evidence="9 11" id="KW-0460">Magnesium</keyword>
<evidence type="ECO:0000256" key="6">
    <source>
        <dbReference type="ARBA" id="ARBA00022741"/>
    </source>
</evidence>
<comment type="caution">
    <text evidence="12">The sequence shown here is derived from an EMBL/GenBank/DDBJ whole genome shotgun (WGS) entry which is preliminary data.</text>
</comment>
<evidence type="ECO:0000256" key="3">
    <source>
        <dbReference type="ARBA" id="ARBA00004868"/>
    </source>
</evidence>
<keyword evidence="4 11" id="KW-0808">Transferase</keyword>
<comment type="cofactor">
    <cofactor evidence="2 11">
        <name>Mg(2+)</name>
        <dbReference type="ChEBI" id="CHEBI:18420"/>
    </cofactor>
</comment>
<dbReference type="CDD" id="cd01170">
    <property type="entry name" value="THZ_kinase"/>
    <property type="match status" value="1"/>
</dbReference>
<name>A0A1B7XES4_9BACT</name>
<dbReference type="SUPFAM" id="SSF53613">
    <property type="entry name" value="Ribokinase-like"/>
    <property type="match status" value="1"/>
</dbReference>
<evidence type="ECO:0000256" key="2">
    <source>
        <dbReference type="ARBA" id="ARBA00001946"/>
    </source>
</evidence>
<dbReference type="RefSeq" id="WP_066853955.1">
    <property type="nucleotide sequence ID" value="NZ_JXMS01000009.1"/>
</dbReference>
<evidence type="ECO:0000256" key="5">
    <source>
        <dbReference type="ARBA" id="ARBA00022723"/>
    </source>
</evidence>
<dbReference type="EC" id="2.7.1.50" evidence="11"/>
<dbReference type="InterPro" id="IPR029056">
    <property type="entry name" value="Ribokinase-like"/>
</dbReference>
<keyword evidence="10 11" id="KW-0784">Thiamine biosynthesis</keyword>
<dbReference type="AlphaFoldDB" id="A0A1B7XES4"/>
<dbReference type="UniPathway" id="UPA00060">
    <property type="reaction ID" value="UER00139"/>
</dbReference>
<dbReference type="PIRSF" id="PIRSF000513">
    <property type="entry name" value="Thz_kinase"/>
    <property type="match status" value="1"/>
</dbReference>
<dbReference type="OrthoDB" id="8909021at2"/>
<evidence type="ECO:0000256" key="10">
    <source>
        <dbReference type="ARBA" id="ARBA00022977"/>
    </source>
</evidence>
<comment type="similarity">
    <text evidence="11">Belongs to the Thz kinase family.</text>
</comment>
<feature type="binding site" evidence="11">
    <location>
        <position position="122"/>
    </location>
    <ligand>
        <name>ATP</name>
        <dbReference type="ChEBI" id="CHEBI:30616"/>
    </ligand>
</feature>
<evidence type="ECO:0000256" key="11">
    <source>
        <dbReference type="HAMAP-Rule" id="MF_00228"/>
    </source>
</evidence>
<dbReference type="GO" id="GO:0004417">
    <property type="term" value="F:hydroxyethylthiazole kinase activity"/>
    <property type="evidence" value="ECO:0007669"/>
    <property type="project" value="UniProtKB-UniRule"/>
</dbReference>
<comment type="pathway">
    <text evidence="3 11">Cofactor biosynthesis; thiamine diphosphate biosynthesis; 4-methyl-5-(2-phosphoethyl)-thiazole from 5-(2-hydroxyethyl)-4-methylthiazole: step 1/1.</text>
</comment>
<feature type="binding site" evidence="11">
    <location>
        <position position="168"/>
    </location>
    <ligand>
        <name>ATP</name>
        <dbReference type="ChEBI" id="CHEBI:30616"/>
    </ligand>
</feature>
<dbReference type="STRING" id="1560234.SP90_06975"/>
<keyword evidence="13" id="KW-1185">Reference proteome</keyword>
<dbReference type="HAMAP" id="MF_00228">
    <property type="entry name" value="Thz_kinase"/>
    <property type="match status" value="1"/>
</dbReference>
<evidence type="ECO:0000256" key="4">
    <source>
        <dbReference type="ARBA" id="ARBA00022679"/>
    </source>
</evidence>
<dbReference type="EMBL" id="JXMS01000009">
    <property type="protein sequence ID" value="OBQ52700.1"/>
    <property type="molecule type" value="Genomic_DNA"/>
</dbReference>
<comment type="function">
    <text evidence="11">Catalyzes the phosphorylation of the hydroxyl group of 4-methyl-5-beta-hydroxyethylthiazole (THZ).</text>
</comment>
<accession>A0A1B7XES4</accession>
<evidence type="ECO:0000256" key="1">
    <source>
        <dbReference type="ARBA" id="ARBA00001771"/>
    </source>
</evidence>
<dbReference type="GO" id="GO:0009228">
    <property type="term" value="P:thiamine biosynthetic process"/>
    <property type="evidence" value="ECO:0007669"/>
    <property type="project" value="UniProtKB-KW"/>
</dbReference>
<comment type="catalytic activity">
    <reaction evidence="1 11">
        <text>5-(2-hydroxyethyl)-4-methylthiazole + ATP = 4-methyl-5-(2-phosphooxyethyl)-thiazole + ADP + H(+)</text>
        <dbReference type="Rhea" id="RHEA:24212"/>
        <dbReference type="ChEBI" id="CHEBI:15378"/>
        <dbReference type="ChEBI" id="CHEBI:17957"/>
        <dbReference type="ChEBI" id="CHEBI:30616"/>
        <dbReference type="ChEBI" id="CHEBI:58296"/>
        <dbReference type="ChEBI" id="CHEBI:456216"/>
        <dbReference type="EC" id="2.7.1.50"/>
    </reaction>
</comment>
<reference evidence="12 13" key="1">
    <citation type="submission" date="2015-01" db="EMBL/GenBank/DDBJ databases">
        <title>Desulfovibrio sp. JC271 draft genome sequence.</title>
        <authorList>
            <person name="Shivani Y."/>
            <person name="Subhash Y."/>
            <person name="Sasikala C."/>
            <person name="Ramana C.V."/>
        </authorList>
    </citation>
    <scope>NUCLEOTIDE SEQUENCE [LARGE SCALE GENOMIC DNA]</scope>
    <source>
        <strain evidence="12 13">JC271</strain>
    </source>
</reference>
<protein>
    <recommendedName>
        <fullName evidence="11">Hydroxyethylthiazole kinase</fullName>
        <ecNumber evidence="11">2.7.1.50</ecNumber>
    </recommendedName>
    <alternativeName>
        <fullName evidence="11">4-methyl-5-beta-hydroxyethylthiazole kinase</fullName>
        <shortName evidence="11">TH kinase</shortName>
        <shortName evidence="11">Thz kinase</shortName>
    </alternativeName>
</protein>
<dbReference type="PRINTS" id="PR01099">
    <property type="entry name" value="HYETHTZKNASE"/>
</dbReference>
<dbReference type="InterPro" id="IPR000417">
    <property type="entry name" value="Hyethyz_kinase"/>
</dbReference>
<evidence type="ECO:0000256" key="8">
    <source>
        <dbReference type="ARBA" id="ARBA00022840"/>
    </source>
</evidence>
<dbReference type="GO" id="GO:0005524">
    <property type="term" value="F:ATP binding"/>
    <property type="evidence" value="ECO:0007669"/>
    <property type="project" value="UniProtKB-UniRule"/>
</dbReference>
<dbReference type="Proteomes" id="UP000091979">
    <property type="component" value="Unassembled WGS sequence"/>
</dbReference>
<keyword evidence="8 11" id="KW-0067">ATP-binding</keyword>
<keyword evidence="5 11" id="KW-0479">Metal-binding</keyword>
<evidence type="ECO:0000256" key="9">
    <source>
        <dbReference type="ARBA" id="ARBA00022842"/>
    </source>
</evidence>
<dbReference type="PATRIC" id="fig|1560234.3.peg.3365"/>
<keyword evidence="7 11" id="KW-0418">Kinase</keyword>